<reference evidence="2" key="1">
    <citation type="journal article" name="BMC Genomics">
        <title>Long-read sequencing and de novo genome assembly of marine medaka (Oryzias melastigma).</title>
        <authorList>
            <person name="Liang P."/>
            <person name="Saqib H.S.A."/>
            <person name="Ni X."/>
            <person name="Shen Y."/>
        </authorList>
    </citation>
    <scope>NUCLEOTIDE SEQUENCE</scope>
    <source>
        <strain evidence="2">Bigg-433</strain>
    </source>
</reference>
<dbReference type="AlphaFoldDB" id="A0A834CWM6"/>
<evidence type="ECO:0000313" key="2">
    <source>
        <dbReference type="EMBL" id="KAF6733556.1"/>
    </source>
</evidence>
<accession>A0A834CWM6</accession>
<feature type="compositionally biased region" description="Basic and acidic residues" evidence="1">
    <location>
        <begin position="102"/>
        <end position="113"/>
    </location>
</feature>
<gene>
    <name evidence="2" type="ORF">FQA47_017550</name>
</gene>
<sequence>MKVLGERFSSEASEQKKFQGVLNKKNKVSGFTNLQHKTVRCSEDIPDGTTGASSSSDLLTGQGDGETRVRAGDEDRSLQRKIHSEEQAEEQERRHLQPQQQRGREVMLKGEQL</sequence>
<evidence type="ECO:0000313" key="3">
    <source>
        <dbReference type="Proteomes" id="UP000646548"/>
    </source>
</evidence>
<proteinExistence type="predicted"/>
<evidence type="ECO:0000256" key="1">
    <source>
        <dbReference type="SAM" id="MobiDB-lite"/>
    </source>
</evidence>
<comment type="caution">
    <text evidence="2">The sequence shown here is derived from an EMBL/GenBank/DDBJ whole genome shotgun (WGS) entry which is preliminary data.</text>
</comment>
<name>A0A834CWM6_ORYME</name>
<dbReference type="EMBL" id="WKFB01000156">
    <property type="protein sequence ID" value="KAF6733556.1"/>
    <property type="molecule type" value="Genomic_DNA"/>
</dbReference>
<feature type="region of interest" description="Disordered" evidence="1">
    <location>
        <begin position="42"/>
        <end position="113"/>
    </location>
</feature>
<protein>
    <submittedName>
        <fullName evidence="2">Uncharacterized protein</fullName>
    </submittedName>
</protein>
<dbReference type="Proteomes" id="UP000646548">
    <property type="component" value="Unassembled WGS sequence"/>
</dbReference>
<feature type="compositionally biased region" description="Basic and acidic residues" evidence="1">
    <location>
        <begin position="65"/>
        <end position="95"/>
    </location>
</feature>
<feature type="compositionally biased region" description="Polar residues" evidence="1">
    <location>
        <begin position="50"/>
        <end position="59"/>
    </location>
</feature>
<organism evidence="2 3">
    <name type="scientific">Oryzias melastigma</name>
    <name type="common">Marine medaka</name>
    <dbReference type="NCBI Taxonomy" id="30732"/>
    <lineage>
        <taxon>Eukaryota</taxon>
        <taxon>Metazoa</taxon>
        <taxon>Chordata</taxon>
        <taxon>Craniata</taxon>
        <taxon>Vertebrata</taxon>
        <taxon>Euteleostomi</taxon>
        <taxon>Actinopterygii</taxon>
        <taxon>Neopterygii</taxon>
        <taxon>Teleostei</taxon>
        <taxon>Neoteleostei</taxon>
        <taxon>Acanthomorphata</taxon>
        <taxon>Ovalentaria</taxon>
        <taxon>Atherinomorphae</taxon>
        <taxon>Beloniformes</taxon>
        <taxon>Adrianichthyidae</taxon>
        <taxon>Oryziinae</taxon>
        <taxon>Oryzias</taxon>
    </lineage>
</organism>